<protein>
    <submittedName>
        <fullName evidence="2">Uncharacterized protein</fullName>
    </submittedName>
</protein>
<dbReference type="Proteomes" id="UP000438914">
    <property type="component" value="Unassembled WGS sequence"/>
</dbReference>
<proteinExistence type="predicted"/>
<evidence type="ECO:0000313" key="2">
    <source>
        <dbReference type="EMBL" id="MST85566.1"/>
    </source>
</evidence>
<name>A0A7K0KI05_9BACT</name>
<sequence length="147" mass="16759">MSGLVYLRSLMDGVEMRSMNGPVILLILGMIFIVVDAVYLGRVVRARMNNKRALRSNVVHQFHRHVIDRNNPKYSGESNNQNFDNLFLGLFFDCIIDHLEYKDVTKDQLADKMQISTRQLDLASKKATGLPAMKVVSIVKSEYGVRQ</sequence>
<comment type="caution">
    <text evidence="2">The sequence shown here is derived from an EMBL/GenBank/DDBJ whole genome shotgun (WGS) entry which is preliminary data.</text>
</comment>
<keyword evidence="3" id="KW-1185">Reference proteome</keyword>
<keyword evidence="1" id="KW-0812">Transmembrane</keyword>
<dbReference type="EMBL" id="VUNG01000042">
    <property type="protein sequence ID" value="MST85566.1"/>
    <property type="molecule type" value="Genomic_DNA"/>
</dbReference>
<dbReference type="AlphaFoldDB" id="A0A7K0KI05"/>
<keyword evidence="1" id="KW-1133">Transmembrane helix</keyword>
<evidence type="ECO:0000256" key="1">
    <source>
        <dbReference type="SAM" id="Phobius"/>
    </source>
</evidence>
<keyword evidence="1" id="KW-0472">Membrane</keyword>
<gene>
    <name evidence="2" type="ORF">FYJ73_12960</name>
</gene>
<feature type="transmembrane region" description="Helical" evidence="1">
    <location>
        <begin position="20"/>
        <end position="41"/>
    </location>
</feature>
<accession>A0A7K0KI05</accession>
<dbReference type="RefSeq" id="WP_154535152.1">
    <property type="nucleotide sequence ID" value="NZ_VUNG01000042.1"/>
</dbReference>
<evidence type="ECO:0000313" key="3">
    <source>
        <dbReference type="Proteomes" id="UP000438914"/>
    </source>
</evidence>
<reference evidence="2 3" key="1">
    <citation type="submission" date="2019-08" db="EMBL/GenBank/DDBJ databases">
        <title>In-depth cultivation of the pig gut microbiome towards novel bacterial diversity and tailored functional studies.</title>
        <authorList>
            <person name="Wylensek D."/>
            <person name="Hitch T.C.A."/>
            <person name="Clavel T."/>
        </authorList>
    </citation>
    <scope>NUCLEOTIDE SEQUENCE [LARGE SCALE GENOMIC DNA]</scope>
    <source>
        <strain evidence="2 3">LKV-178-WT-2A</strain>
    </source>
</reference>
<organism evidence="2 3">
    <name type="scientific">Hallella mizrahii</name>
    <dbReference type="NCBI Taxonomy" id="2606637"/>
    <lineage>
        <taxon>Bacteria</taxon>
        <taxon>Pseudomonadati</taxon>
        <taxon>Bacteroidota</taxon>
        <taxon>Bacteroidia</taxon>
        <taxon>Bacteroidales</taxon>
        <taxon>Prevotellaceae</taxon>
        <taxon>Hallella</taxon>
    </lineage>
</organism>